<name>A0A1C6H1K8_9FIRM</name>
<reference evidence="1" key="1">
    <citation type="submission" date="2015-09" db="EMBL/GenBank/DDBJ databases">
        <authorList>
            <consortium name="Pathogen Informatics"/>
        </authorList>
    </citation>
    <scope>NUCLEOTIDE SEQUENCE</scope>
    <source>
        <strain evidence="1">2789STDY5834896</strain>
    </source>
</reference>
<organism evidence="1">
    <name type="scientific">uncultured Anaerotruncus sp</name>
    <dbReference type="NCBI Taxonomy" id="905011"/>
    <lineage>
        <taxon>Bacteria</taxon>
        <taxon>Bacillati</taxon>
        <taxon>Bacillota</taxon>
        <taxon>Clostridia</taxon>
        <taxon>Eubacteriales</taxon>
        <taxon>Oscillospiraceae</taxon>
        <taxon>Anaerotruncus</taxon>
        <taxon>environmental samples</taxon>
    </lineage>
</organism>
<dbReference type="AlphaFoldDB" id="A0A1C6H1K8"/>
<accession>A0A1C6H1K8</accession>
<proteinExistence type="predicted"/>
<dbReference type="EMBL" id="FMHG01000001">
    <property type="protein sequence ID" value="SCJ51348.1"/>
    <property type="molecule type" value="Genomic_DNA"/>
</dbReference>
<protein>
    <submittedName>
        <fullName evidence="1">Uncharacterized protein</fullName>
    </submittedName>
</protein>
<gene>
    <name evidence="1" type="ORF">SAMEA3545359_00635</name>
</gene>
<sequence>MEKQFFERDYRVDEAEVLRSGSSEFFGQLTQKGFFKEMAAYIDAIPKHVSEEGRQTYEQLLAKCDEMAKQGGGQVKGVISEGPGSASIQVTLPAFEFTDSEEMALINEITSKASSIAFYLGDDKCIRMRLDIEYFVDDITQQEYSDSFGEILQRTMGPVYKSELENKKDQL</sequence>
<evidence type="ECO:0000313" key="1">
    <source>
        <dbReference type="EMBL" id="SCJ51348.1"/>
    </source>
</evidence>